<dbReference type="InterPro" id="IPR052895">
    <property type="entry name" value="HetReg/Transcr_Mod"/>
</dbReference>
<dbReference type="AlphaFoldDB" id="A0A9Q8ZE88"/>
<dbReference type="Pfam" id="PF26639">
    <property type="entry name" value="Het-6_barrel"/>
    <property type="match status" value="1"/>
</dbReference>
<accession>A0A9Q8ZE88</accession>
<protein>
    <recommendedName>
        <fullName evidence="1">Heterokaryon incompatibility domain-containing protein</fullName>
    </recommendedName>
</protein>
<dbReference type="InterPro" id="IPR010730">
    <property type="entry name" value="HET"/>
</dbReference>
<gene>
    <name evidence="2" type="ORF">yc1106_07661</name>
</gene>
<evidence type="ECO:0000313" key="2">
    <source>
        <dbReference type="EMBL" id="USP80387.1"/>
    </source>
</evidence>
<keyword evidence="3" id="KW-1185">Reference proteome</keyword>
<evidence type="ECO:0000313" key="3">
    <source>
        <dbReference type="Proteomes" id="UP001056012"/>
    </source>
</evidence>
<reference evidence="2" key="1">
    <citation type="submission" date="2021-12" db="EMBL/GenBank/DDBJ databases">
        <title>Curvularia clavata genome.</title>
        <authorList>
            <person name="Cao Y."/>
        </authorList>
    </citation>
    <scope>NUCLEOTIDE SEQUENCE</scope>
    <source>
        <strain evidence="2">Yc1106</strain>
    </source>
</reference>
<dbReference type="Pfam" id="PF06985">
    <property type="entry name" value="HET"/>
    <property type="match status" value="1"/>
</dbReference>
<feature type="domain" description="Heterokaryon incompatibility" evidence="1">
    <location>
        <begin position="45"/>
        <end position="196"/>
    </location>
</feature>
<sequence length="627" mass="71779">MDKFSRYSYDPVQPDELRMCRFVEDNDHVCAVLKIFPASASYLRYTALSYTWGKHHPESDRQWNLKIGEKYLPALDSLRSFVQALRSKGTLLDGTWWWIDSICIDQANIHERGEHVRRMKDIYRRAHNTIVWLGEQSDDSDRALDFVCSLNKLSRAGHSDEEMRVLLQEEDQQLDWIALRNFFLRKWWTRVWTIQEFVIPSSVSFLCGIRNVSRTAVCAALWVADRCNTTGFKDSIAFHHAWNRRRAWLLQKIISKPEKGLGLTLLALVAYFCSNEATDDRDRLYGLAALAAENHGLEVNYHWHTDEVYLRFAQSFIEHHKCLDILSFASLFSTTAASSLPSWVPDWRTRLQPLVVPLMISQSSCSTVGNLRPPKTFEYAERSTRYSACGSTAAVFGFEGSVLVARGLVIDEIDSIAGSEIAQGVRSTERHAQPHEGARSPTETLESICRSLVLGRGDRYLRYPMPTVQFYNDFLNLCLLLITESPHVINKEFRDWFQSMASLCFNGQSFENVLRSVQDEKTAALAHLPPNQDEYIQDSFYGRFFDVSVRMSLRLMSSYKGRVGTVPAKATTGDLVCILYGCSVPMLLRKREDEERFTIVGECYLDGFMNGEALKQADASEVMFQII</sequence>
<proteinExistence type="predicted"/>
<name>A0A9Q8ZE88_CURCL</name>
<dbReference type="VEuPathDB" id="FungiDB:yc1106_07661"/>
<dbReference type="EMBL" id="CP089278">
    <property type="protein sequence ID" value="USP80387.1"/>
    <property type="molecule type" value="Genomic_DNA"/>
</dbReference>
<dbReference type="PANTHER" id="PTHR24148:SF64">
    <property type="entry name" value="HETEROKARYON INCOMPATIBILITY DOMAIN-CONTAINING PROTEIN"/>
    <property type="match status" value="1"/>
</dbReference>
<dbReference type="PANTHER" id="PTHR24148">
    <property type="entry name" value="ANKYRIN REPEAT DOMAIN-CONTAINING PROTEIN 39 HOMOLOG-RELATED"/>
    <property type="match status" value="1"/>
</dbReference>
<dbReference type="OrthoDB" id="4850726at2759"/>
<dbReference type="Proteomes" id="UP001056012">
    <property type="component" value="Chromosome 5"/>
</dbReference>
<evidence type="ECO:0000259" key="1">
    <source>
        <dbReference type="Pfam" id="PF06985"/>
    </source>
</evidence>
<organism evidence="2 3">
    <name type="scientific">Curvularia clavata</name>
    <dbReference type="NCBI Taxonomy" id="95742"/>
    <lineage>
        <taxon>Eukaryota</taxon>
        <taxon>Fungi</taxon>
        <taxon>Dikarya</taxon>
        <taxon>Ascomycota</taxon>
        <taxon>Pezizomycotina</taxon>
        <taxon>Dothideomycetes</taxon>
        <taxon>Pleosporomycetidae</taxon>
        <taxon>Pleosporales</taxon>
        <taxon>Pleosporineae</taxon>
        <taxon>Pleosporaceae</taxon>
        <taxon>Curvularia</taxon>
    </lineage>
</organism>